<dbReference type="EMBL" id="JALJOQ010000070">
    <property type="protein sequence ID" value="KAK9802637.1"/>
    <property type="molecule type" value="Genomic_DNA"/>
</dbReference>
<dbReference type="SUPFAM" id="SSF50998">
    <property type="entry name" value="Quinoprotein alcohol dehydrogenase-like"/>
    <property type="match status" value="1"/>
</dbReference>
<evidence type="ECO:0000313" key="2">
    <source>
        <dbReference type="Proteomes" id="UP001465755"/>
    </source>
</evidence>
<dbReference type="Proteomes" id="UP001465755">
    <property type="component" value="Unassembled WGS sequence"/>
</dbReference>
<name>A0AAW1NZX1_9CHLO</name>
<dbReference type="AlphaFoldDB" id="A0AAW1NZX1"/>
<keyword evidence="2" id="KW-1185">Reference proteome</keyword>
<reference evidence="1 2" key="1">
    <citation type="journal article" date="2024" name="Nat. Commun.">
        <title>Phylogenomics reveals the evolutionary origins of lichenization in chlorophyte algae.</title>
        <authorList>
            <person name="Puginier C."/>
            <person name="Libourel C."/>
            <person name="Otte J."/>
            <person name="Skaloud P."/>
            <person name="Haon M."/>
            <person name="Grisel S."/>
            <person name="Petersen M."/>
            <person name="Berrin J.G."/>
            <person name="Delaux P.M."/>
            <person name="Dal Grande F."/>
            <person name="Keller J."/>
        </authorList>
    </citation>
    <scope>NUCLEOTIDE SEQUENCE [LARGE SCALE GENOMIC DNA]</scope>
    <source>
        <strain evidence="1 2">SAG 2036</strain>
    </source>
</reference>
<organism evidence="1 2">
    <name type="scientific">Symbiochloris irregularis</name>
    <dbReference type="NCBI Taxonomy" id="706552"/>
    <lineage>
        <taxon>Eukaryota</taxon>
        <taxon>Viridiplantae</taxon>
        <taxon>Chlorophyta</taxon>
        <taxon>core chlorophytes</taxon>
        <taxon>Trebouxiophyceae</taxon>
        <taxon>Trebouxiales</taxon>
        <taxon>Trebouxiaceae</taxon>
        <taxon>Symbiochloris</taxon>
    </lineage>
</organism>
<accession>A0AAW1NZX1</accession>
<protein>
    <submittedName>
        <fullName evidence="1">Uncharacterized protein</fullName>
    </submittedName>
</protein>
<dbReference type="Gene3D" id="2.130.10.10">
    <property type="entry name" value="YVTN repeat-like/Quinoprotein amine dehydrogenase"/>
    <property type="match status" value="1"/>
</dbReference>
<proteinExistence type="predicted"/>
<sequence>MRCCSLASILKHSPVGVTLGFLAADRGRHSRRTKSLRQTRPMDSSTRMMAGQYTSGKDFTGRVQDLKISPDNALVAGSYAGELMIYGVPSFDVVLKMQYSVTILPASLCPSQWGLQCFSPNGHYFAMCSWDVTAHIIRMEIMYSLVSFDETVS</sequence>
<comment type="caution">
    <text evidence="1">The sequence shown here is derived from an EMBL/GenBank/DDBJ whole genome shotgun (WGS) entry which is preliminary data.</text>
</comment>
<evidence type="ECO:0000313" key="1">
    <source>
        <dbReference type="EMBL" id="KAK9802637.1"/>
    </source>
</evidence>
<dbReference type="InterPro" id="IPR011047">
    <property type="entry name" value="Quinoprotein_ADH-like_sf"/>
</dbReference>
<gene>
    <name evidence="1" type="ORF">WJX73_008945</name>
</gene>
<dbReference type="InterPro" id="IPR015943">
    <property type="entry name" value="WD40/YVTN_repeat-like_dom_sf"/>
</dbReference>